<feature type="compositionally biased region" description="Gly residues" evidence="1">
    <location>
        <begin position="649"/>
        <end position="659"/>
    </location>
</feature>
<feature type="region of interest" description="Disordered" evidence="1">
    <location>
        <begin position="1153"/>
        <end position="1175"/>
    </location>
</feature>
<feature type="region of interest" description="Disordered" evidence="1">
    <location>
        <begin position="1497"/>
        <end position="1525"/>
    </location>
</feature>
<evidence type="ECO:0000259" key="2">
    <source>
        <dbReference type="Pfam" id="PF15961"/>
    </source>
</evidence>
<evidence type="ECO:0000256" key="1">
    <source>
        <dbReference type="SAM" id="MobiDB-lite"/>
    </source>
</evidence>
<comment type="caution">
    <text evidence="3">The sequence shown here is derived from an EMBL/GenBank/DDBJ whole genome shotgun (WGS) entry which is preliminary data.</text>
</comment>
<dbReference type="Proteomes" id="UP000502823">
    <property type="component" value="Unassembled WGS sequence"/>
</dbReference>
<protein>
    <recommendedName>
        <fullName evidence="2">DUF4764 domain-containing protein</fullName>
    </recommendedName>
</protein>
<dbReference type="InterPro" id="IPR039946">
    <property type="entry name" value="ZN839"/>
</dbReference>
<feature type="region of interest" description="Disordered" evidence="1">
    <location>
        <begin position="819"/>
        <end position="894"/>
    </location>
</feature>
<reference evidence="4" key="1">
    <citation type="submission" date="2020-01" db="EMBL/GenBank/DDBJ databases">
        <title>Draft genome sequence of the Termite Coptotermes fromosanus.</title>
        <authorList>
            <person name="Itakura S."/>
            <person name="Yosikawa Y."/>
            <person name="Umezawa K."/>
        </authorList>
    </citation>
    <scope>NUCLEOTIDE SEQUENCE [LARGE SCALE GENOMIC DNA]</scope>
</reference>
<evidence type="ECO:0000313" key="3">
    <source>
        <dbReference type="EMBL" id="GFG39022.1"/>
    </source>
</evidence>
<name>A0A6L2Q688_COPFO</name>
<feature type="domain" description="DUF4764" evidence="2">
    <location>
        <begin position="887"/>
        <end position="1052"/>
    </location>
</feature>
<feature type="compositionally biased region" description="Polar residues" evidence="1">
    <location>
        <begin position="1497"/>
        <end position="1506"/>
    </location>
</feature>
<dbReference type="EMBL" id="BLKM01000844">
    <property type="protein sequence ID" value="GFG39022.1"/>
    <property type="molecule type" value="Genomic_DNA"/>
</dbReference>
<dbReference type="InParanoid" id="A0A6L2Q688"/>
<feature type="region of interest" description="Disordered" evidence="1">
    <location>
        <begin position="754"/>
        <end position="779"/>
    </location>
</feature>
<feature type="region of interest" description="Disordered" evidence="1">
    <location>
        <begin position="708"/>
        <end position="731"/>
    </location>
</feature>
<dbReference type="OrthoDB" id="5981545at2759"/>
<dbReference type="InterPro" id="IPR031885">
    <property type="entry name" value="DUF4764"/>
</dbReference>
<feature type="compositionally biased region" description="Basic and acidic residues" evidence="1">
    <location>
        <begin position="762"/>
        <end position="776"/>
    </location>
</feature>
<feature type="compositionally biased region" description="Low complexity" evidence="1">
    <location>
        <begin position="1515"/>
        <end position="1524"/>
    </location>
</feature>
<gene>
    <name evidence="3" type="ORF">Cfor_12819</name>
</gene>
<dbReference type="Pfam" id="PF15961">
    <property type="entry name" value="DUF4764"/>
    <property type="match status" value="2"/>
</dbReference>
<organism evidence="3 4">
    <name type="scientific">Coptotermes formosanus</name>
    <name type="common">Formosan subterranean termite</name>
    <dbReference type="NCBI Taxonomy" id="36987"/>
    <lineage>
        <taxon>Eukaryota</taxon>
        <taxon>Metazoa</taxon>
        <taxon>Ecdysozoa</taxon>
        <taxon>Arthropoda</taxon>
        <taxon>Hexapoda</taxon>
        <taxon>Insecta</taxon>
        <taxon>Pterygota</taxon>
        <taxon>Neoptera</taxon>
        <taxon>Polyneoptera</taxon>
        <taxon>Dictyoptera</taxon>
        <taxon>Blattodea</taxon>
        <taxon>Blattoidea</taxon>
        <taxon>Termitoidae</taxon>
        <taxon>Rhinotermitidae</taxon>
        <taxon>Coptotermes</taxon>
    </lineage>
</organism>
<sequence length="1603" mass="171853">MADDQTSQQTRVLLVNGQTIILQGDAGDNSINEINADLLQQALREVSTTAEDAVEETSDEYSAPISETEDANDNLVAIFQGDQGETHTIQLTVEQAEALGLHFSVDDDDKVIQPDISEDAAENNLYISDESNTQLVYSEEAKQNSDDVMFGNELDSTTSCADMVQSSRSLDNNRQVLESGEGMGVLSSSVSPLISDQNQPITLIPQFVDGQMTYTVEIQEDQNEGTALHNRQFTDVDSELKSGSPAVSRQQTNIGVTLSNITSFARTPLPSVSCISTSSAIQNVQSVPFPASSVQQSVTLPISSVQQSVSLPVASVHRPVTEPMSSVQQPVTVPVSSVQQTVLSNYQCSRTSGCNTSTDKQTKVSYVILPGNNTNTSSSVTTKLSSTPLGRLSSSFVSSSRNQSLINPNNLVSTTLKTATTLPVVLSTTNSGVSTQVVAGTNSSLKGIPIVSPNTNVISSTSILAPAATSTSVAGGMIRVVAGGTATRTLQPVVNNNTDKYTSILAPSSGRLIATTSNITTAPKIVSINPSSVSKTATTATPEVSNMVSAALTRMPVPNFNSTKPLGSSENPIQLVQHGQTFHSVQSLTQEQLRQIATVLQQQHLESAPRTKNVVYDAETNTRIIYRVVYPEDLDLRDPRSPDSKGTGLNSGLGSGSSRGRGRRGRPPKSNMRGGLGRGLDGSSGRRVGVNAGSVDMDFDEDRLILDDTAKGERKKQLARTRSGRLSRPPRHMVKDYKRLHHLDFADADLDDSDGGYSDYQMSEHEAEDPPEKTDSKQLLPGLAVPKRKISSHFRCPTCQKIYLGYSRMSRHFEMYPDHGSVDQLQMPNQTNSSSSNNNNNDEDQMPISSEPNETAKVGTAVTTSGLNGIVRTGTGRRRGKRRGPWAYTTPEARSQRRKGKLREVLATCEANELAEVAGPAVAGVLSLWDLLLLRVEAVRAEESYVVTLCDELQSLLEKVQAVASEILKPLDVKAESKEHQLELQDKLLCATLGLASGTYLVDDRKLQHFSRTKEQPVEQTVKRMRMNAQDSDQTENENTKAGSVTVNHDVREECTVKSGGGSGGNGDTDNGRVTKDKETDCPEVLSALTLVAKSTLGQGPERDQSHVLARTSGDDSSKVVGEVTKSEVFLLSGESNDMCVKLTSGSDGHVISSGRRLHQSDHSSEFPTSDQQTQDLQTVDDIVNERLKNLTGGTSLVDFSVAASMNVVSTSSIDIPKPSIVSSQDLIDRLGQFRSLRLPNDITSNAVSSFDPEMALAAMGEGEPDSVNASNQHFPPTLQQIETVPSDSGSSFDPEVALAGMGEGEQSTSVQSQHTRYQQIENVPNGSAFTPEDALVAMREGEHSTVAGATCRQFQNTLPQIGEIARDPRPPFDPEIALAAMGEGEQVTNGGSTENQFQSDLPQISMDMSDNNGTSFDPDVALAAMGEGNRSPANEMQNQFSSVGNVSGNSYSSGMDLGDIGDSETDKSVPQCTESVTNVSGFVPDMALAAMEEGQTMTASESTHIPYQPPLPQSSTSSEPGSSFDPEMALAVITERDSVQTCTSSQRAHAGVPIVNSGAFQLQCAPDLGLADTSMDVSLDESGPELDFEVLSEEFNRNTRHR</sequence>
<proteinExistence type="predicted"/>
<feature type="compositionally biased region" description="Basic residues" evidence="1">
    <location>
        <begin position="875"/>
        <end position="884"/>
    </location>
</feature>
<dbReference type="PANTHER" id="PTHR16116">
    <property type="entry name" value="ZINC FINGER PROTEIN 839"/>
    <property type="match status" value="1"/>
</dbReference>
<feature type="compositionally biased region" description="Basic residues" evidence="1">
    <location>
        <begin position="717"/>
        <end position="731"/>
    </location>
</feature>
<feature type="region of interest" description="Disordered" evidence="1">
    <location>
        <begin position="635"/>
        <end position="692"/>
    </location>
</feature>
<dbReference type="PANTHER" id="PTHR16116:SF5">
    <property type="entry name" value="ZINC FINGER PROTEIN 839"/>
    <property type="match status" value="1"/>
</dbReference>
<evidence type="ECO:0000313" key="4">
    <source>
        <dbReference type="Proteomes" id="UP000502823"/>
    </source>
</evidence>
<keyword evidence="4" id="KW-1185">Reference proteome</keyword>
<feature type="domain" description="DUF4764" evidence="2">
    <location>
        <begin position="715"/>
        <end position="859"/>
    </location>
</feature>
<feature type="region of interest" description="Disordered" evidence="1">
    <location>
        <begin position="1027"/>
        <end position="1077"/>
    </location>
</feature>
<accession>A0A6L2Q688</accession>